<comment type="caution">
    <text evidence="1">The sequence shown here is derived from an EMBL/GenBank/DDBJ whole genome shotgun (WGS) entry which is preliminary data.</text>
</comment>
<reference evidence="1" key="1">
    <citation type="submission" date="2023-01" db="EMBL/GenBank/DDBJ databases">
        <title>Genome assembly of the deep-sea coral Lophelia pertusa.</title>
        <authorList>
            <person name="Herrera S."/>
            <person name="Cordes E."/>
        </authorList>
    </citation>
    <scope>NUCLEOTIDE SEQUENCE</scope>
    <source>
        <strain evidence="1">USNM1676648</strain>
        <tissue evidence="1">Polyp</tissue>
    </source>
</reference>
<proteinExistence type="predicted"/>
<keyword evidence="2" id="KW-1185">Reference proteome</keyword>
<protein>
    <submittedName>
        <fullName evidence="1">Uncharacterized protein</fullName>
    </submittedName>
</protein>
<dbReference type="Proteomes" id="UP001163046">
    <property type="component" value="Unassembled WGS sequence"/>
</dbReference>
<evidence type="ECO:0000313" key="1">
    <source>
        <dbReference type="EMBL" id="KAJ7387249.1"/>
    </source>
</evidence>
<dbReference type="AlphaFoldDB" id="A0A9W9ZWG3"/>
<dbReference type="EMBL" id="MU825874">
    <property type="protein sequence ID" value="KAJ7387249.1"/>
    <property type="molecule type" value="Genomic_DNA"/>
</dbReference>
<organism evidence="1 2">
    <name type="scientific">Desmophyllum pertusum</name>
    <dbReference type="NCBI Taxonomy" id="174260"/>
    <lineage>
        <taxon>Eukaryota</taxon>
        <taxon>Metazoa</taxon>
        <taxon>Cnidaria</taxon>
        <taxon>Anthozoa</taxon>
        <taxon>Hexacorallia</taxon>
        <taxon>Scleractinia</taxon>
        <taxon>Caryophylliina</taxon>
        <taxon>Caryophylliidae</taxon>
        <taxon>Desmophyllum</taxon>
    </lineage>
</organism>
<evidence type="ECO:0000313" key="2">
    <source>
        <dbReference type="Proteomes" id="UP001163046"/>
    </source>
</evidence>
<dbReference type="OrthoDB" id="5972516at2759"/>
<gene>
    <name evidence="1" type="ORF">OS493_004225</name>
</gene>
<name>A0A9W9ZWG3_9CNID</name>
<sequence length="229" mass="25620">MPALPASCVKVAGATVVSVGIFGVQVSLITDPEKFVSTFVDCLNELTNEKSWKTAGEFTRRLPELMRKALPVVKKGGLVLLSAYFLYRSFELYDRAMNLAKWDFKKHRASLKLWRRKMIPVRDFMETNLSHSGRKVITPTHRRVYSDSWSKPFARDTKKGASDQRWSVFYGVGAIAVCAGSVFVGNIPVMVVTCGGSVGTIAFSVNSYYTLGDTLIKLDTLWEDTTKMR</sequence>
<accession>A0A9W9ZWG3</accession>